<dbReference type="InParanoid" id="A0A7X0JX55"/>
<dbReference type="EMBL" id="JACHHT010000005">
    <property type="protein sequence ID" value="MBB6523837.1"/>
    <property type="molecule type" value="Genomic_DNA"/>
</dbReference>
<accession>A0A7X0JX55</accession>
<dbReference type="Proteomes" id="UP000528457">
    <property type="component" value="Unassembled WGS sequence"/>
</dbReference>
<evidence type="ECO:0000313" key="2">
    <source>
        <dbReference type="EMBL" id="MBB6523837.1"/>
    </source>
</evidence>
<sequence length="87" mass="9849">MIASRLIALINVTCPNERTKYKDFSEATGIKKETIRALCNERQKFNTDHLQAIGDAFPQYKHWLVFGEELPKSGQISPLTEKIPTTG</sequence>
<protein>
    <recommendedName>
        <fullName evidence="1">HTH cro/C1-type domain-containing protein</fullName>
    </recommendedName>
</protein>
<dbReference type="GO" id="GO:0003677">
    <property type="term" value="F:DNA binding"/>
    <property type="evidence" value="ECO:0007669"/>
    <property type="project" value="InterPro"/>
</dbReference>
<proteinExistence type="predicted"/>
<feature type="domain" description="HTH cro/C1-type" evidence="1">
    <location>
        <begin position="19"/>
        <end position="57"/>
    </location>
</feature>
<dbReference type="Pfam" id="PF13443">
    <property type="entry name" value="HTH_26"/>
    <property type="match status" value="1"/>
</dbReference>
<evidence type="ECO:0000313" key="3">
    <source>
        <dbReference type="Proteomes" id="UP000528457"/>
    </source>
</evidence>
<dbReference type="AlphaFoldDB" id="A0A7X0JX55"/>
<dbReference type="InterPro" id="IPR001387">
    <property type="entry name" value="Cro/C1-type_HTH"/>
</dbReference>
<dbReference type="Gene3D" id="1.10.260.40">
    <property type="entry name" value="lambda repressor-like DNA-binding domains"/>
    <property type="match status" value="1"/>
</dbReference>
<keyword evidence="3" id="KW-1185">Reference proteome</keyword>
<organism evidence="2 3">
    <name type="scientific">Pseudoteredinibacter isoporae</name>
    <dbReference type="NCBI Taxonomy" id="570281"/>
    <lineage>
        <taxon>Bacteria</taxon>
        <taxon>Pseudomonadati</taxon>
        <taxon>Pseudomonadota</taxon>
        <taxon>Gammaproteobacteria</taxon>
        <taxon>Cellvibrionales</taxon>
        <taxon>Cellvibrionaceae</taxon>
        <taxon>Pseudoteredinibacter</taxon>
    </lineage>
</organism>
<evidence type="ECO:0000259" key="1">
    <source>
        <dbReference type="Pfam" id="PF13443"/>
    </source>
</evidence>
<dbReference type="RefSeq" id="WP_371315430.1">
    <property type="nucleotide sequence ID" value="NZ_JAAONY010000005.1"/>
</dbReference>
<name>A0A7X0JX55_9GAMM</name>
<reference evidence="2 3" key="1">
    <citation type="submission" date="2020-08" db="EMBL/GenBank/DDBJ databases">
        <title>Genomic Encyclopedia of Type Strains, Phase IV (KMG-IV): sequencing the most valuable type-strain genomes for metagenomic binning, comparative biology and taxonomic classification.</title>
        <authorList>
            <person name="Goeker M."/>
        </authorList>
    </citation>
    <scope>NUCLEOTIDE SEQUENCE [LARGE SCALE GENOMIC DNA]</scope>
    <source>
        <strain evidence="2 3">DSM 22368</strain>
    </source>
</reference>
<dbReference type="InterPro" id="IPR010982">
    <property type="entry name" value="Lambda_DNA-bd_dom_sf"/>
</dbReference>
<comment type="caution">
    <text evidence="2">The sequence shown here is derived from an EMBL/GenBank/DDBJ whole genome shotgun (WGS) entry which is preliminary data.</text>
</comment>
<gene>
    <name evidence="2" type="ORF">HNR48_004152</name>
</gene>